<evidence type="ECO:0000313" key="3">
    <source>
        <dbReference type="Proteomes" id="UP000031057"/>
    </source>
</evidence>
<dbReference type="Pfam" id="PF07287">
    <property type="entry name" value="AtuA"/>
    <property type="match status" value="1"/>
</dbReference>
<evidence type="ECO:0000259" key="1">
    <source>
        <dbReference type="Pfam" id="PF07287"/>
    </source>
</evidence>
<reference evidence="2 3" key="1">
    <citation type="submission" date="2014-10" db="EMBL/GenBank/DDBJ databases">
        <title>Genome sequence of Novosphingobium malaysiense MUSC 273(T).</title>
        <authorList>
            <person name="Lee L.-H."/>
        </authorList>
    </citation>
    <scope>NUCLEOTIDE SEQUENCE [LARGE SCALE GENOMIC DNA]</scope>
    <source>
        <strain evidence="2 3">MUSC 273</strain>
    </source>
</reference>
<dbReference type="EMBL" id="JTDI01000011">
    <property type="protein sequence ID" value="KHK89010.1"/>
    <property type="molecule type" value="Genomic_DNA"/>
</dbReference>
<protein>
    <recommendedName>
        <fullName evidence="1">Acyclic terpene utilisation N-terminal domain-containing protein</fullName>
    </recommendedName>
</protein>
<accession>A0A0B1ZET6</accession>
<dbReference type="InterPro" id="IPR010839">
    <property type="entry name" value="AtuA_N"/>
</dbReference>
<dbReference type="Proteomes" id="UP000031057">
    <property type="component" value="Unassembled WGS sequence"/>
</dbReference>
<sequence length="444" mass="47434">MERRPRAGAGSAFAGDAIPPAADLANSGEVDYMMFDRLGEQTMTLATLRKMKNPAQGYDHHTGRVLKAMGGFLEKGGVVVGSFGQANVPGALIEAVDTARAAGLTGLRIGAMHGGDVLDHLKAQNVYLPETGCTINELGDRLICAHAYLGAEGFIDLLDQGCGFVLGGRISDPSMAVAITHDALGWDGLTPQRAALGTLVGHMLQGSTGISGGGFADPPYRVVPGLDRLGFPYVIFGDDYVQVTKLPSAGGMVTAETVKCRVGYEIHDPRSYLTPDVDMDMSMISLTVPDKDLVELRGMTGKPRPEKLRALVGVRKGFKAVSEGSVGGWGCIERAKLIEDIVRERIKPLGDDIIDWKFEIYGITTMYGNASNAPSDLNELRYRAVARCATKYAAREFCNEVGMVYFDRPAGVAGPKSYIVDAFNVIGVPVDRDAVTIETEVVTV</sequence>
<proteinExistence type="predicted"/>
<dbReference type="PANTHER" id="PTHR47708:SF2">
    <property type="entry name" value="SI:CH73-132F6.5"/>
    <property type="match status" value="1"/>
</dbReference>
<keyword evidence="3" id="KW-1185">Reference proteome</keyword>
<feature type="domain" description="Acyclic terpene utilisation N-terminal" evidence="1">
    <location>
        <begin position="6"/>
        <end position="437"/>
    </location>
</feature>
<dbReference type="PANTHER" id="PTHR47708">
    <property type="match status" value="1"/>
</dbReference>
<dbReference type="STRING" id="1348853.LK12_23090"/>
<comment type="caution">
    <text evidence="2">The sequence shown here is derived from an EMBL/GenBank/DDBJ whole genome shotgun (WGS) entry which is preliminary data.</text>
</comment>
<evidence type="ECO:0000313" key="2">
    <source>
        <dbReference type="EMBL" id="KHK89010.1"/>
    </source>
</evidence>
<gene>
    <name evidence="2" type="ORF">LK12_23090</name>
</gene>
<organism evidence="2 3">
    <name type="scientific">Novosphingobium malaysiense</name>
    <dbReference type="NCBI Taxonomy" id="1348853"/>
    <lineage>
        <taxon>Bacteria</taxon>
        <taxon>Pseudomonadati</taxon>
        <taxon>Pseudomonadota</taxon>
        <taxon>Alphaproteobacteria</taxon>
        <taxon>Sphingomonadales</taxon>
        <taxon>Sphingomonadaceae</taxon>
        <taxon>Novosphingobium</taxon>
    </lineage>
</organism>
<dbReference type="AlphaFoldDB" id="A0A0B1ZET6"/>
<name>A0A0B1ZET6_9SPHN</name>